<dbReference type="EMBL" id="LAZR01000322">
    <property type="protein sequence ID" value="KKN74646.1"/>
    <property type="molecule type" value="Genomic_DNA"/>
</dbReference>
<reference evidence="1" key="1">
    <citation type="journal article" date="2015" name="Nature">
        <title>Complex archaea that bridge the gap between prokaryotes and eukaryotes.</title>
        <authorList>
            <person name="Spang A."/>
            <person name="Saw J.H."/>
            <person name="Jorgensen S.L."/>
            <person name="Zaremba-Niedzwiedzka K."/>
            <person name="Martijn J."/>
            <person name="Lind A.E."/>
            <person name="van Eijk R."/>
            <person name="Schleper C."/>
            <person name="Guy L."/>
            <person name="Ettema T.J."/>
        </authorList>
    </citation>
    <scope>NUCLEOTIDE SEQUENCE</scope>
</reference>
<gene>
    <name evidence="1" type="ORF">LCGC14_0388480</name>
</gene>
<name>A0A0F9VMC7_9ZZZZ</name>
<evidence type="ECO:0000313" key="1">
    <source>
        <dbReference type="EMBL" id="KKN74646.1"/>
    </source>
</evidence>
<comment type="caution">
    <text evidence="1">The sequence shown here is derived from an EMBL/GenBank/DDBJ whole genome shotgun (WGS) entry which is preliminary data.</text>
</comment>
<proteinExistence type="predicted"/>
<protein>
    <submittedName>
        <fullName evidence="1">Uncharacterized protein</fullName>
    </submittedName>
</protein>
<dbReference type="AlphaFoldDB" id="A0A0F9VMC7"/>
<organism evidence="1">
    <name type="scientific">marine sediment metagenome</name>
    <dbReference type="NCBI Taxonomy" id="412755"/>
    <lineage>
        <taxon>unclassified sequences</taxon>
        <taxon>metagenomes</taxon>
        <taxon>ecological metagenomes</taxon>
    </lineage>
</organism>
<sequence length="655" mass="73511">MALEKYQFKIEGVIIQTPEGWKEFELRLKRDDDIAGLLISSTNKFTFQRDGYLALKSRFDDNYNDKVNVTIDILQSDNTYLEKYSGVVILTDVKFNLEKLTAEATIEDSSFQGAIQSNKNIKAFLNSGITKNGEEVTVPTEFELDYFQSNGSYSPVQTRTHFRVKDALDFLVRFMTDDIVKGVQSIYLDDESNFEGDSLLYITTGEEIRINSAPAPNVSFSELITFLQVTHDLSFDFVTNTNGDKVMRIEEREFFFNQSSIDTIRDILDLSVQIDANKISSHLEVGNNTAFTSGNCSATTRFFSFQKEDYSLRGKGNVDGLLNLTNDLVTDSNVIQDVVNNNNDEFDDNIIIVMGNSSASQVTRFQDVDFCSNNFFYNLGFLNNKIIDRQISSIPNSLTKYLTAATTPSKAEKGNTDIIPIDTTLLSVIVDNTVNYTDEQFDLGNNYNTSDVNNTFYDVPFAGEFSFEVSLEVIYSISQAAAGVINSAPIFHVLSIQQFDSSFTTLKGGASTVRQFRLEGPIGTNERFTDTVTVTLTCATGDRIRVNTNSNITSAPTLTLVTLLLVSNDQETFFKCLGASNDAGTYKVFDPNSFRARQYRFEKNLSLTRTDIIRANTRNSLIINELSDTDLDKEVWIEEMVNNIETGDVSFTMIN</sequence>
<accession>A0A0F9VMC7</accession>